<sequence length="257" mass="29556">MIRFRQVARQFVIISATLSSRCRIKSIQWAYKEEFWMTLMEGSRMVRLLLAAPLVALPIMSVASESEQVDKFGYEHINLDIGAGTTNEEWLDNSNATTLGLGGNYMFTDNWLFNVDYSAQFFHPDDFTLRIDRLMFGGGYRYGINEQFDVYGIYGLGAIKAKATDDNTDRTLSSDSEFIQGVTIGANYLFSEKLMATAEVHLNRSDIVDENNYKIAFNYQWHHVIGTGLYYQFRDTDYQSRESDHINEVGISFKFVY</sequence>
<dbReference type="Proteomes" id="UP000008152">
    <property type="component" value="Chromosome I"/>
</dbReference>
<evidence type="ECO:0000313" key="3">
    <source>
        <dbReference type="EMBL" id="ABU70855.1"/>
    </source>
</evidence>
<dbReference type="InterPro" id="IPR027385">
    <property type="entry name" value="Beta-barrel_OMP"/>
</dbReference>
<organism evidence="3 4">
    <name type="scientific">Vibrio campbellii (strain ATCC BAA-1116)</name>
    <dbReference type="NCBI Taxonomy" id="2902295"/>
    <lineage>
        <taxon>Bacteria</taxon>
        <taxon>Pseudomonadati</taxon>
        <taxon>Pseudomonadota</taxon>
        <taxon>Gammaproteobacteria</taxon>
        <taxon>Vibrionales</taxon>
        <taxon>Vibrionaceae</taxon>
        <taxon>Vibrio</taxon>
    </lineage>
</organism>
<accession>A7MYS8</accession>
<dbReference type="EMBL" id="CP000789">
    <property type="protein sequence ID" value="ABU70855.1"/>
    <property type="molecule type" value="Genomic_DNA"/>
</dbReference>
<name>A7MYS8_VIBC1</name>
<feature type="domain" description="Outer membrane protein beta-barrel" evidence="2">
    <location>
        <begin position="54"/>
        <end position="219"/>
    </location>
</feature>
<keyword evidence="1" id="KW-0732">Signal</keyword>
<dbReference type="Gene3D" id="2.40.160.20">
    <property type="match status" value="1"/>
</dbReference>
<dbReference type="KEGG" id="vha:VIBHAR_01889"/>
<dbReference type="Pfam" id="PF13505">
    <property type="entry name" value="OMP_b-brl"/>
    <property type="match status" value="1"/>
</dbReference>
<proteinExistence type="predicted"/>
<evidence type="ECO:0000313" key="4">
    <source>
        <dbReference type="Proteomes" id="UP000008152"/>
    </source>
</evidence>
<reference evidence="3 4" key="1">
    <citation type="submission" date="2007-08" db="EMBL/GenBank/DDBJ databases">
        <authorList>
            <consortium name="The Vibrio harveyi Genome Sequencing Project"/>
            <person name="Bassler B."/>
            <person name="Clifton S.W."/>
            <person name="Fulton L."/>
            <person name="Delehaunty K."/>
            <person name="Fronick C."/>
            <person name="Harrison M."/>
            <person name="Markivic C."/>
            <person name="Fulton R."/>
            <person name="Tin-Wollam A.-M."/>
            <person name="Shah N."/>
            <person name="Pepin K."/>
            <person name="Nash W."/>
            <person name="Thiruvilangam P."/>
            <person name="Bhonagiri V."/>
            <person name="Waters C."/>
            <person name="Tu K.C."/>
            <person name="Irgon J."/>
            <person name="Wilson R.K."/>
        </authorList>
    </citation>
    <scope>NUCLEOTIDE SEQUENCE [LARGE SCALE GENOMIC DNA]</scope>
    <source>
        <strain evidence="4">ATCC BAA-1116 / BB120</strain>
    </source>
</reference>
<gene>
    <name evidence="3" type="ordered locus">VIBHAR_01889</name>
</gene>
<protein>
    <recommendedName>
        <fullName evidence="2">Outer membrane protein beta-barrel domain-containing protein</fullName>
    </recommendedName>
</protein>
<evidence type="ECO:0000256" key="1">
    <source>
        <dbReference type="ARBA" id="ARBA00022729"/>
    </source>
</evidence>
<dbReference type="SUPFAM" id="SSF56925">
    <property type="entry name" value="OMPA-like"/>
    <property type="match status" value="1"/>
</dbReference>
<dbReference type="AlphaFoldDB" id="A7MYS8"/>
<evidence type="ECO:0000259" key="2">
    <source>
        <dbReference type="Pfam" id="PF13505"/>
    </source>
</evidence>
<dbReference type="InterPro" id="IPR011250">
    <property type="entry name" value="OMP/PagP_B-barrel"/>
</dbReference>
<dbReference type="PATRIC" id="fig|338187.25.peg.785"/>